<protein>
    <recommendedName>
        <fullName evidence="7">FAD-binding PCMH-type domain-containing protein</fullName>
    </recommendedName>
</protein>
<feature type="domain" description="FAD-binding PCMH-type" evidence="7">
    <location>
        <begin position="66"/>
        <end position="239"/>
    </location>
</feature>
<keyword evidence="3" id="KW-0285">Flavoprotein</keyword>
<dbReference type="AlphaFoldDB" id="A0A9P8WFF1"/>
<accession>A0A9P8WFF1</accession>
<dbReference type="EMBL" id="JAGPYM010000003">
    <property type="protein sequence ID" value="KAH6897362.1"/>
    <property type="molecule type" value="Genomic_DNA"/>
</dbReference>
<dbReference type="SUPFAM" id="SSF56176">
    <property type="entry name" value="FAD-binding/transporter-associated domain-like"/>
    <property type="match status" value="1"/>
</dbReference>
<dbReference type="InterPro" id="IPR036318">
    <property type="entry name" value="FAD-bd_PCMH-like_sf"/>
</dbReference>
<feature type="chain" id="PRO_5040171772" description="FAD-binding PCMH-type domain-containing protein" evidence="6">
    <location>
        <begin position="27"/>
        <end position="501"/>
    </location>
</feature>
<dbReference type="GO" id="GO:0016491">
    <property type="term" value="F:oxidoreductase activity"/>
    <property type="evidence" value="ECO:0007669"/>
    <property type="project" value="UniProtKB-KW"/>
</dbReference>
<comment type="cofactor">
    <cofactor evidence="1">
        <name>FAD</name>
        <dbReference type="ChEBI" id="CHEBI:57692"/>
    </cofactor>
</comment>
<keyword evidence="5" id="KW-0560">Oxidoreductase</keyword>
<organism evidence="8 9">
    <name type="scientific">Thelonectria olida</name>
    <dbReference type="NCBI Taxonomy" id="1576542"/>
    <lineage>
        <taxon>Eukaryota</taxon>
        <taxon>Fungi</taxon>
        <taxon>Dikarya</taxon>
        <taxon>Ascomycota</taxon>
        <taxon>Pezizomycotina</taxon>
        <taxon>Sordariomycetes</taxon>
        <taxon>Hypocreomycetidae</taxon>
        <taxon>Hypocreales</taxon>
        <taxon>Nectriaceae</taxon>
        <taxon>Thelonectria</taxon>
    </lineage>
</organism>
<reference evidence="8 9" key="1">
    <citation type="journal article" date="2021" name="Nat. Commun.">
        <title>Genetic determinants of endophytism in the Arabidopsis root mycobiome.</title>
        <authorList>
            <person name="Mesny F."/>
            <person name="Miyauchi S."/>
            <person name="Thiergart T."/>
            <person name="Pickel B."/>
            <person name="Atanasova L."/>
            <person name="Karlsson M."/>
            <person name="Huettel B."/>
            <person name="Barry K.W."/>
            <person name="Haridas S."/>
            <person name="Chen C."/>
            <person name="Bauer D."/>
            <person name="Andreopoulos W."/>
            <person name="Pangilinan J."/>
            <person name="LaButti K."/>
            <person name="Riley R."/>
            <person name="Lipzen A."/>
            <person name="Clum A."/>
            <person name="Drula E."/>
            <person name="Henrissat B."/>
            <person name="Kohler A."/>
            <person name="Grigoriev I.V."/>
            <person name="Martin F.M."/>
            <person name="Hacquard S."/>
        </authorList>
    </citation>
    <scope>NUCLEOTIDE SEQUENCE [LARGE SCALE GENOMIC DNA]</scope>
    <source>
        <strain evidence="8 9">MPI-CAGE-CH-0241</strain>
    </source>
</reference>
<keyword evidence="4" id="KW-0274">FAD</keyword>
<keyword evidence="9" id="KW-1185">Reference proteome</keyword>
<evidence type="ECO:0000313" key="8">
    <source>
        <dbReference type="EMBL" id="KAH6897362.1"/>
    </source>
</evidence>
<dbReference type="Pfam" id="PF08031">
    <property type="entry name" value="BBE"/>
    <property type="match status" value="1"/>
</dbReference>
<evidence type="ECO:0000259" key="7">
    <source>
        <dbReference type="PROSITE" id="PS51387"/>
    </source>
</evidence>
<evidence type="ECO:0000256" key="5">
    <source>
        <dbReference type="ARBA" id="ARBA00023002"/>
    </source>
</evidence>
<dbReference type="InterPro" id="IPR006094">
    <property type="entry name" value="Oxid_FAD_bind_N"/>
</dbReference>
<evidence type="ECO:0000256" key="6">
    <source>
        <dbReference type="SAM" id="SignalP"/>
    </source>
</evidence>
<keyword evidence="6" id="KW-0732">Signal</keyword>
<sequence length="501" mass="54387">MVLVAMALHHYLGLCLLLLLSGLSSASLVLTKRDKLTACLADARVPFAVKNSSEWTQDVTPYNLRLPYTPAAVAIPTSVRHVQAAVKCGVKHNVRVSAKAGGHGYGSYAFGGEDGHLVIVLDRMDDVTLNEDGTTAKIQPGARLGHVAVELYDQGRRAIPHGSCPGVGITGHVLHGGYGFASRTHGLTLDWLIGATVILADGSKVRCSSTKNKDLFWALRGAGSSFGIVAELEFKTFEAPTEVTPFSIELDWNEREAVAGIKALQELAAEAPAELNMQIYMAPTGQTIQGVYYGDTNGLNAALEPLLDTIDTQVSSASTMGWIEGLEHFADGTELDQTYPYDLHSTFYKSSLMTRALSQKQIESFVSALFTNANNPSARHSWFVLLDCHGGGHSAVSKVGKSSTAYVHRDKLLLFQFSDSGSNGNYPKEGFALLKGFRESVTKSMTGGEWGMYANYLDTQLDSETAQKLYWGSNLERLQQIKNRLDPEQVFWNPQGVSTTE</sequence>
<evidence type="ECO:0000256" key="4">
    <source>
        <dbReference type="ARBA" id="ARBA00022827"/>
    </source>
</evidence>
<comment type="similarity">
    <text evidence="2">Belongs to the oxygen-dependent FAD-linked oxidoreductase family.</text>
</comment>
<dbReference type="Gene3D" id="3.40.462.20">
    <property type="match status" value="1"/>
</dbReference>
<gene>
    <name evidence="8" type="ORF">B0T10DRAFT_183645</name>
</gene>
<dbReference type="PANTHER" id="PTHR42973:SF39">
    <property type="entry name" value="FAD-BINDING PCMH-TYPE DOMAIN-CONTAINING PROTEIN"/>
    <property type="match status" value="1"/>
</dbReference>
<dbReference type="Pfam" id="PF01565">
    <property type="entry name" value="FAD_binding_4"/>
    <property type="match status" value="1"/>
</dbReference>
<dbReference type="InterPro" id="IPR016169">
    <property type="entry name" value="FAD-bd_PCMH_sub2"/>
</dbReference>
<comment type="caution">
    <text evidence="8">The sequence shown here is derived from an EMBL/GenBank/DDBJ whole genome shotgun (WGS) entry which is preliminary data.</text>
</comment>
<dbReference type="InterPro" id="IPR050416">
    <property type="entry name" value="FAD-linked_Oxidoreductase"/>
</dbReference>
<dbReference type="PANTHER" id="PTHR42973">
    <property type="entry name" value="BINDING OXIDOREDUCTASE, PUTATIVE (AFU_ORTHOLOGUE AFUA_1G17690)-RELATED"/>
    <property type="match status" value="1"/>
</dbReference>
<dbReference type="InterPro" id="IPR012951">
    <property type="entry name" value="BBE"/>
</dbReference>
<dbReference type="Proteomes" id="UP000777438">
    <property type="component" value="Unassembled WGS sequence"/>
</dbReference>
<dbReference type="OrthoDB" id="415825at2759"/>
<evidence type="ECO:0000313" key="9">
    <source>
        <dbReference type="Proteomes" id="UP000777438"/>
    </source>
</evidence>
<dbReference type="InterPro" id="IPR016166">
    <property type="entry name" value="FAD-bd_PCMH"/>
</dbReference>
<evidence type="ECO:0000256" key="3">
    <source>
        <dbReference type="ARBA" id="ARBA00022630"/>
    </source>
</evidence>
<proteinExistence type="inferred from homology"/>
<dbReference type="PROSITE" id="PS51387">
    <property type="entry name" value="FAD_PCMH"/>
    <property type="match status" value="1"/>
</dbReference>
<evidence type="ECO:0000256" key="2">
    <source>
        <dbReference type="ARBA" id="ARBA00005466"/>
    </source>
</evidence>
<evidence type="ECO:0000256" key="1">
    <source>
        <dbReference type="ARBA" id="ARBA00001974"/>
    </source>
</evidence>
<dbReference type="GO" id="GO:0071949">
    <property type="term" value="F:FAD binding"/>
    <property type="evidence" value="ECO:0007669"/>
    <property type="project" value="InterPro"/>
</dbReference>
<dbReference type="Gene3D" id="3.30.465.10">
    <property type="match status" value="1"/>
</dbReference>
<name>A0A9P8WFF1_9HYPO</name>
<feature type="signal peptide" evidence="6">
    <location>
        <begin position="1"/>
        <end position="26"/>
    </location>
</feature>